<dbReference type="AlphaFoldDB" id="A0A6J6FN17"/>
<protein>
    <submittedName>
        <fullName evidence="1">Unannotated protein</fullName>
    </submittedName>
</protein>
<dbReference type="SUPFAM" id="SSF50475">
    <property type="entry name" value="FMN-binding split barrel"/>
    <property type="match status" value="1"/>
</dbReference>
<dbReference type="EMBL" id="CAEZSR010000212">
    <property type="protein sequence ID" value="CAB4588485.1"/>
    <property type="molecule type" value="Genomic_DNA"/>
</dbReference>
<evidence type="ECO:0000313" key="1">
    <source>
        <dbReference type="EMBL" id="CAB4588485.1"/>
    </source>
</evidence>
<sequence length="169" mass="18637">MTEVDYEDLQSMRLDDEALASLVGGGGECVFNWTTSDGFPVGVVVAYVYRHGRFWTTCAERRKRVPALRRRPQSAIVINRGGKTASYKGNSIVHAPGDPGFDELKGWFYPALSGLELAPDDAYRRSFAKFLDSPHRVIIETEANLVVGFDTVKFAQFTMEAMAAGHGAD</sequence>
<dbReference type="Gene3D" id="2.30.110.10">
    <property type="entry name" value="Electron Transport, Fmn-binding Protein, Chain A"/>
    <property type="match status" value="1"/>
</dbReference>
<reference evidence="1" key="1">
    <citation type="submission" date="2020-05" db="EMBL/GenBank/DDBJ databases">
        <authorList>
            <person name="Chiriac C."/>
            <person name="Salcher M."/>
            <person name="Ghai R."/>
            <person name="Kavagutti S V."/>
        </authorList>
    </citation>
    <scope>NUCLEOTIDE SEQUENCE</scope>
</reference>
<organism evidence="1">
    <name type="scientific">freshwater metagenome</name>
    <dbReference type="NCBI Taxonomy" id="449393"/>
    <lineage>
        <taxon>unclassified sequences</taxon>
        <taxon>metagenomes</taxon>
        <taxon>ecological metagenomes</taxon>
    </lineage>
</organism>
<accession>A0A6J6FN17</accession>
<name>A0A6J6FN17_9ZZZZ</name>
<dbReference type="InterPro" id="IPR012349">
    <property type="entry name" value="Split_barrel_FMN-bd"/>
</dbReference>
<gene>
    <name evidence="1" type="ORF">UFOPK1493_03606</name>
</gene>
<proteinExistence type="predicted"/>